<evidence type="ECO:0000256" key="2">
    <source>
        <dbReference type="ARBA" id="ARBA00023134"/>
    </source>
</evidence>
<dbReference type="InterPro" id="IPR020568">
    <property type="entry name" value="Ribosomal_Su5_D2-typ_SF"/>
</dbReference>
<dbReference type="InterPro" id="IPR014721">
    <property type="entry name" value="Ribsml_uS5_D2-typ_fold_subgr"/>
</dbReference>
<name>A0ABS2I308_9ACTN</name>
<keyword evidence="2" id="KW-0342">GTP-binding</keyword>
<organism evidence="4 5">
    <name type="scientific">Streptomyces durocortorensis</name>
    <dbReference type="NCBI Taxonomy" id="2811104"/>
    <lineage>
        <taxon>Bacteria</taxon>
        <taxon>Bacillati</taxon>
        <taxon>Actinomycetota</taxon>
        <taxon>Actinomycetes</taxon>
        <taxon>Kitasatosporales</taxon>
        <taxon>Streptomycetaceae</taxon>
        <taxon>Streptomyces</taxon>
    </lineage>
</organism>
<evidence type="ECO:0000259" key="3">
    <source>
        <dbReference type="SMART" id="SM00889"/>
    </source>
</evidence>
<evidence type="ECO:0000256" key="1">
    <source>
        <dbReference type="ARBA" id="ARBA00022741"/>
    </source>
</evidence>
<accession>A0ABS2I308</accession>
<gene>
    <name evidence="4" type="ORF">JS521_27965</name>
</gene>
<keyword evidence="5" id="KW-1185">Reference proteome</keyword>
<dbReference type="SUPFAM" id="SSF54211">
    <property type="entry name" value="Ribosomal protein S5 domain 2-like"/>
    <property type="match status" value="1"/>
</dbReference>
<proteinExistence type="predicted"/>
<dbReference type="Proteomes" id="UP000712045">
    <property type="component" value="Unassembled WGS sequence"/>
</dbReference>
<dbReference type="EMBL" id="JAFEUF010000207">
    <property type="protein sequence ID" value="MBM7057586.1"/>
    <property type="molecule type" value="Genomic_DNA"/>
</dbReference>
<feature type="domain" description="Translation elongation factor EFG/EF2" evidence="3">
    <location>
        <begin position="5"/>
        <end position="123"/>
    </location>
</feature>
<dbReference type="InterPro" id="IPR005517">
    <property type="entry name" value="Transl_elong_EFG/EF2_IV"/>
</dbReference>
<dbReference type="Gene3D" id="3.30.230.10">
    <property type="match status" value="1"/>
</dbReference>
<dbReference type="Pfam" id="PF03764">
    <property type="entry name" value="EFG_IV"/>
    <property type="match status" value="1"/>
</dbReference>
<sequence length="134" mass="14659">MTTELRTFPPRPLRDITSTYVRQGGCPSYFAQGVADFEPWEQGVEFEVAGTSTVPGWPAGWVSELHEAFGSGVREELAALDPGTTVAVVVVLRSIKVHEVDSNALAFRHAGRLAVRNALVEAYGPPPRPRRDRT</sequence>
<keyword evidence="1" id="KW-0547">Nucleotide-binding</keyword>
<comment type="caution">
    <text evidence="4">The sequence shown here is derived from an EMBL/GenBank/DDBJ whole genome shotgun (WGS) entry which is preliminary data.</text>
</comment>
<protein>
    <recommendedName>
        <fullName evidence="3">Translation elongation factor EFG/EF2 domain-containing protein</fullName>
    </recommendedName>
</protein>
<reference evidence="4 5" key="1">
    <citation type="submission" date="2021-02" db="EMBL/GenBank/DDBJ databases">
        <title>Genome Streptomyces sp. RHZ10.</title>
        <authorList>
            <person name="Besaury L."/>
        </authorList>
    </citation>
    <scope>NUCLEOTIDE SEQUENCE [LARGE SCALE GENOMIC DNA]</scope>
    <source>
        <strain evidence="4 5">RHZ10</strain>
    </source>
</reference>
<evidence type="ECO:0000313" key="5">
    <source>
        <dbReference type="Proteomes" id="UP000712045"/>
    </source>
</evidence>
<dbReference type="RefSeq" id="WP_205085745.1">
    <property type="nucleotide sequence ID" value="NZ_JAFEUF010000207.1"/>
</dbReference>
<dbReference type="SMART" id="SM00889">
    <property type="entry name" value="EFG_IV"/>
    <property type="match status" value="1"/>
</dbReference>
<evidence type="ECO:0000313" key="4">
    <source>
        <dbReference type="EMBL" id="MBM7057586.1"/>
    </source>
</evidence>